<dbReference type="Proteomes" id="UP001528673">
    <property type="component" value="Unassembled WGS sequence"/>
</dbReference>
<protein>
    <submittedName>
        <fullName evidence="1">General secretion pathway protein GspK</fullName>
    </submittedName>
</protein>
<sequence>MPAARPRAQGMALIAVLWIVAALSLVVTGLVKTARDEIRQVSANQRALSSDALGLAAINQVLQQIQVKPTAVTGLTMVPVQFAGVPIQVQVIPLTGLINLNSAPAGLLNRLFTVAGGLAAGPAEALTNQVMAQRQARDGAGATVGFDAPEDLLQLPGVGYELYARLAPLVVADRRTTGGVNPLAAPVGVLKVLAGGDEAMALQIDAARRTPGAGVDTSRFDGGWLDQTIGNRFWLIARVPQADGGWLLSLRGVDVAAGSRDGLPWQIFAARRWLEPAASAPL</sequence>
<keyword evidence="2" id="KW-1185">Reference proteome</keyword>
<accession>A0ABT5MY66</accession>
<evidence type="ECO:0000313" key="1">
    <source>
        <dbReference type="EMBL" id="MDD0839013.1"/>
    </source>
</evidence>
<comment type="caution">
    <text evidence="1">The sequence shown here is derived from an EMBL/GenBank/DDBJ whole genome shotgun (WGS) entry which is preliminary data.</text>
</comment>
<organism evidence="1 2">
    <name type="scientific">Curvibacter cyanobacteriorum</name>
    <dbReference type="NCBI Taxonomy" id="3026422"/>
    <lineage>
        <taxon>Bacteria</taxon>
        <taxon>Pseudomonadati</taxon>
        <taxon>Pseudomonadota</taxon>
        <taxon>Betaproteobacteria</taxon>
        <taxon>Burkholderiales</taxon>
        <taxon>Comamonadaceae</taxon>
        <taxon>Curvibacter</taxon>
    </lineage>
</organism>
<proteinExistence type="predicted"/>
<name>A0ABT5MY66_9BURK</name>
<evidence type="ECO:0000313" key="2">
    <source>
        <dbReference type="Proteomes" id="UP001528673"/>
    </source>
</evidence>
<dbReference type="EMBL" id="JAQSIP010000004">
    <property type="protein sequence ID" value="MDD0839013.1"/>
    <property type="molecule type" value="Genomic_DNA"/>
</dbReference>
<reference evidence="1 2" key="1">
    <citation type="submission" date="2023-02" db="EMBL/GenBank/DDBJ databases">
        <title>Bacterial whole genomic sequence of Curvibacter sp. HBC61.</title>
        <authorList>
            <person name="Le V."/>
            <person name="Ko S.-R."/>
            <person name="Ahn C.-Y."/>
            <person name="Oh H.-M."/>
        </authorList>
    </citation>
    <scope>NUCLEOTIDE SEQUENCE [LARGE SCALE GENOMIC DNA]</scope>
    <source>
        <strain evidence="1 2">HBC61</strain>
    </source>
</reference>
<gene>
    <name evidence="1" type="ORF">PSQ40_10560</name>
</gene>
<dbReference type="RefSeq" id="WP_273951375.1">
    <property type="nucleotide sequence ID" value="NZ_JAQSIP010000004.1"/>
</dbReference>